<reference evidence="13" key="1">
    <citation type="submission" date="2021-02" db="EMBL/GenBank/DDBJ databases">
        <authorList>
            <person name="Nowell W R."/>
        </authorList>
    </citation>
    <scope>NUCLEOTIDE SEQUENCE</scope>
    <source>
        <strain evidence="13">Ploen Becks lab</strain>
    </source>
</reference>
<evidence type="ECO:0000256" key="8">
    <source>
        <dbReference type="ARBA" id="ARBA00023136"/>
    </source>
</evidence>
<evidence type="ECO:0000313" key="14">
    <source>
        <dbReference type="Proteomes" id="UP000663879"/>
    </source>
</evidence>
<evidence type="ECO:0000256" key="4">
    <source>
        <dbReference type="ARBA" id="ARBA00022692"/>
    </source>
</evidence>
<evidence type="ECO:0000256" key="9">
    <source>
        <dbReference type="ARBA" id="ARBA00023201"/>
    </source>
</evidence>
<evidence type="ECO:0000256" key="1">
    <source>
        <dbReference type="ARBA" id="ARBA00004141"/>
    </source>
</evidence>
<evidence type="ECO:0000256" key="3">
    <source>
        <dbReference type="ARBA" id="ARBA00022461"/>
    </source>
</evidence>
<keyword evidence="8 12" id="KW-0472">Membrane</keyword>
<keyword evidence="4 11" id="KW-0812">Transmembrane</keyword>
<dbReference type="GO" id="GO:0005886">
    <property type="term" value="C:plasma membrane"/>
    <property type="evidence" value="ECO:0007669"/>
    <property type="project" value="TreeGrafter"/>
</dbReference>
<keyword evidence="7 11" id="KW-0406">Ion transport</keyword>
<dbReference type="EMBL" id="CAJNOC010005485">
    <property type="protein sequence ID" value="CAF1053650.1"/>
    <property type="molecule type" value="Genomic_DNA"/>
</dbReference>
<comment type="subcellular location">
    <subcellularLocation>
        <location evidence="1">Membrane</location>
        <topology evidence="1">Multi-pass membrane protein</topology>
    </subcellularLocation>
</comment>
<dbReference type="PANTHER" id="PTHR11690">
    <property type="entry name" value="AMILORIDE-SENSITIVE SODIUM CHANNEL-RELATED"/>
    <property type="match status" value="1"/>
</dbReference>
<keyword evidence="14" id="KW-1185">Reference proteome</keyword>
<dbReference type="Proteomes" id="UP000663879">
    <property type="component" value="Unassembled WGS sequence"/>
</dbReference>
<dbReference type="OrthoDB" id="6021021at2759"/>
<evidence type="ECO:0000313" key="13">
    <source>
        <dbReference type="EMBL" id="CAF1053650.1"/>
    </source>
</evidence>
<dbReference type="Gene3D" id="1.10.287.770">
    <property type="entry name" value="YojJ-like"/>
    <property type="match status" value="1"/>
</dbReference>
<evidence type="ECO:0000256" key="2">
    <source>
        <dbReference type="ARBA" id="ARBA00022448"/>
    </source>
</evidence>
<organism evidence="13 14">
    <name type="scientific">Brachionus calyciflorus</name>
    <dbReference type="NCBI Taxonomy" id="104777"/>
    <lineage>
        <taxon>Eukaryota</taxon>
        <taxon>Metazoa</taxon>
        <taxon>Spiralia</taxon>
        <taxon>Gnathifera</taxon>
        <taxon>Rotifera</taxon>
        <taxon>Eurotatoria</taxon>
        <taxon>Monogononta</taxon>
        <taxon>Pseudotrocha</taxon>
        <taxon>Ploima</taxon>
        <taxon>Brachionidae</taxon>
        <taxon>Brachionus</taxon>
    </lineage>
</organism>
<comment type="similarity">
    <text evidence="11">Belongs to the amiloride-sensitive sodium channel (TC 1.A.6) family.</text>
</comment>
<keyword evidence="9 11" id="KW-0739">Sodium transport</keyword>
<comment type="caution">
    <text evidence="13">The sequence shown here is derived from an EMBL/GenBank/DDBJ whole genome shotgun (WGS) entry which is preliminary data.</text>
</comment>
<name>A0A814KSN3_9BILA</name>
<feature type="transmembrane region" description="Helical" evidence="12">
    <location>
        <begin position="62"/>
        <end position="85"/>
    </location>
</feature>
<gene>
    <name evidence="13" type="ORF">OXX778_LOCUS18949</name>
</gene>
<dbReference type="PRINTS" id="PR01078">
    <property type="entry name" value="AMINACHANNEL"/>
</dbReference>
<dbReference type="Pfam" id="PF00858">
    <property type="entry name" value="ASC"/>
    <property type="match status" value="1"/>
</dbReference>
<keyword evidence="2 11" id="KW-0813">Transport</keyword>
<keyword evidence="3 11" id="KW-0894">Sodium channel</keyword>
<protein>
    <submittedName>
        <fullName evidence="13">Uncharacterized protein</fullName>
    </submittedName>
</protein>
<evidence type="ECO:0000256" key="5">
    <source>
        <dbReference type="ARBA" id="ARBA00022989"/>
    </source>
</evidence>
<dbReference type="AlphaFoldDB" id="A0A814KSN3"/>
<accession>A0A814KSN3</accession>
<proteinExistence type="inferred from homology"/>
<keyword evidence="10 11" id="KW-0407">Ion channel</keyword>
<evidence type="ECO:0000256" key="7">
    <source>
        <dbReference type="ARBA" id="ARBA00023065"/>
    </source>
</evidence>
<evidence type="ECO:0000256" key="6">
    <source>
        <dbReference type="ARBA" id="ARBA00023053"/>
    </source>
</evidence>
<keyword evidence="6" id="KW-0915">Sodium</keyword>
<evidence type="ECO:0000256" key="12">
    <source>
        <dbReference type="SAM" id="Phobius"/>
    </source>
</evidence>
<dbReference type="GO" id="GO:0015280">
    <property type="term" value="F:ligand-gated sodium channel activity"/>
    <property type="evidence" value="ECO:0007669"/>
    <property type="project" value="TreeGrafter"/>
</dbReference>
<dbReference type="InterPro" id="IPR001873">
    <property type="entry name" value="ENaC"/>
</dbReference>
<evidence type="ECO:0000256" key="10">
    <source>
        <dbReference type="ARBA" id="ARBA00023303"/>
    </source>
</evidence>
<evidence type="ECO:0000256" key="11">
    <source>
        <dbReference type="RuleBase" id="RU000679"/>
    </source>
</evidence>
<sequence length="112" mass="12823">MKFKKFNSFNNYLNDKLVENINKKYNLTGTNRRDLKKELAALNIFYETSGYEEVTERESIDFVSLLSNIGGIAGLFLGISVLSLVEIIELGFKILHVLIEIKKVRKIPTPLE</sequence>
<keyword evidence="5 12" id="KW-1133">Transmembrane helix</keyword>